<dbReference type="AlphaFoldDB" id="A0A1X6NBS4"/>
<proteinExistence type="predicted"/>
<dbReference type="Pfam" id="PF00254">
    <property type="entry name" value="FKBP_C"/>
    <property type="match status" value="1"/>
</dbReference>
<dbReference type="SUPFAM" id="SSF54534">
    <property type="entry name" value="FKBP-like"/>
    <property type="match status" value="1"/>
</dbReference>
<keyword evidence="4 5" id="KW-0413">Isomerase</keyword>
<dbReference type="PANTHER" id="PTHR45779:SF7">
    <property type="entry name" value="PEPTIDYLPROLYL ISOMERASE"/>
    <property type="match status" value="1"/>
</dbReference>
<keyword evidence="3 5" id="KW-0697">Rotamase</keyword>
<keyword evidence="9" id="KW-1185">Reference proteome</keyword>
<dbReference type="STRING" id="670580.A0A1X6NBS4"/>
<dbReference type="RefSeq" id="XP_024342855.1">
    <property type="nucleotide sequence ID" value="XM_024488510.1"/>
</dbReference>
<feature type="domain" description="PPIase FKBP-type" evidence="7">
    <location>
        <begin position="47"/>
        <end position="136"/>
    </location>
</feature>
<gene>
    <name evidence="8" type="ORF">POSPLADRAFT_1177482</name>
</gene>
<evidence type="ECO:0000256" key="6">
    <source>
        <dbReference type="SAM" id="SignalP"/>
    </source>
</evidence>
<dbReference type="GO" id="GO:0003755">
    <property type="term" value="F:peptidyl-prolyl cis-trans isomerase activity"/>
    <property type="evidence" value="ECO:0007669"/>
    <property type="project" value="UniProtKB-KW"/>
</dbReference>
<evidence type="ECO:0000256" key="5">
    <source>
        <dbReference type="PROSITE-ProRule" id="PRU00277"/>
    </source>
</evidence>
<evidence type="ECO:0000256" key="3">
    <source>
        <dbReference type="ARBA" id="ARBA00023110"/>
    </source>
</evidence>
<feature type="chain" id="PRO_5010873548" description="peptidylprolyl isomerase" evidence="6">
    <location>
        <begin position="21"/>
        <end position="144"/>
    </location>
</feature>
<reference evidence="8 9" key="1">
    <citation type="submission" date="2017-04" db="EMBL/GenBank/DDBJ databases">
        <title>Genome Sequence of the Model Brown-Rot Fungus Postia placenta SB12.</title>
        <authorList>
            <consortium name="DOE Joint Genome Institute"/>
            <person name="Gaskell J."/>
            <person name="Kersten P."/>
            <person name="Larrondo L.F."/>
            <person name="Canessa P."/>
            <person name="Martinez D."/>
            <person name="Hibbett D."/>
            <person name="Schmoll M."/>
            <person name="Kubicek C.P."/>
            <person name="Martinez A.T."/>
            <person name="Yadav J."/>
            <person name="Master E."/>
            <person name="Magnuson J.K."/>
            <person name="James T."/>
            <person name="Yaver D."/>
            <person name="Berka R."/>
            <person name="Labutti K."/>
            <person name="Lipzen A."/>
            <person name="Aerts A."/>
            <person name="Barry K."/>
            <person name="Henrissat B."/>
            <person name="Blanchette R."/>
            <person name="Grigoriev I."/>
            <person name="Cullen D."/>
        </authorList>
    </citation>
    <scope>NUCLEOTIDE SEQUENCE [LARGE SCALE GENOMIC DNA]</scope>
    <source>
        <strain evidence="8 9">MAD-698-R-SB12</strain>
    </source>
</reference>
<evidence type="ECO:0000256" key="4">
    <source>
        <dbReference type="ARBA" id="ARBA00023235"/>
    </source>
</evidence>
<dbReference type="PROSITE" id="PS50059">
    <property type="entry name" value="FKBP_PPIASE"/>
    <property type="match status" value="1"/>
</dbReference>
<comment type="catalytic activity">
    <reaction evidence="1 5">
        <text>[protein]-peptidylproline (omega=180) = [protein]-peptidylproline (omega=0)</text>
        <dbReference type="Rhea" id="RHEA:16237"/>
        <dbReference type="Rhea" id="RHEA-COMP:10747"/>
        <dbReference type="Rhea" id="RHEA-COMP:10748"/>
        <dbReference type="ChEBI" id="CHEBI:83833"/>
        <dbReference type="ChEBI" id="CHEBI:83834"/>
        <dbReference type="EC" id="5.2.1.8"/>
    </reaction>
</comment>
<dbReference type="GeneID" id="36333459"/>
<evidence type="ECO:0000259" key="7">
    <source>
        <dbReference type="PROSITE" id="PS50059"/>
    </source>
</evidence>
<evidence type="ECO:0000313" key="8">
    <source>
        <dbReference type="EMBL" id="OSX66061.1"/>
    </source>
</evidence>
<evidence type="ECO:0000256" key="2">
    <source>
        <dbReference type="ARBA" id="ARBA00013194"/>
    </source>
</evidence>
<evidence type="ECO:0000313" key="9">
    <source>
        <dbReference type="Proteomes" id="UP000194127"/>
    </source>
</evidence>
<dbReference type="InterPro" id="IPR046357">
    <property type="entry name" value="PPIase_dom_sf"/>
</dbReference>
<dbReference type="FunFam" id="3.10.50.40:FF:000006">
    <property type="entry name" value="Peptidyl-prolyl cis-trans isomerase"/>
    <property type="match status" value="1"/>
</dbReference>
<organism evidence="8 9">
    <name type="scientific">Postia placenta MAD-698-R-SB12</name>
    <dbReference type="NCBI Taxonomy" id="670580"/>
    <lineage>
        <taxon>Eukaryota</taxon>
        <taxon>Fungi</taxon>
        <taxon>Dikarya</taxon>
        <taxon>Basidiomycota</taxon>
        <taxon>Agaricomycotina</taxon>
        <taxon>Agaricomycetes</taxon>
        <taxon>Polyporales</taxon>
        <taxon>Adustoporiaceae</taxon>
        <taxon>Rhodonia</taxon>
    </lineage>
</organism>
<dbReference type="OrthoDB" id="1902587at2759"/>
<dbReference type="InterPro" id="IPR044609">
    <property type="entry name" value="FKBP2/11"/>
</dbReference>
<name>A0A1X6NBS4_9APHY</name>
<dbReference type="Gene3D" id="3.10.50.40">
    <property type="match status" value="1"/>
</dbReference>
<dbReference type="EMBL" id="KZ110592">
    <property type="protein sequence ID" value="OSX66061.1"/>
    <property type="molecule type" value="Genomic_DNA"/>
</dbReference>
<dbReference type="GO" id="GO:0005783">
    <property type="term" value="C:endoplasmic reticulum"/>
    <property type="evidence" value="ECO:0007669"/>
    <property type="project" value="TreeGrafter"/>
</dbReference>
<keyword evidence="6" id="KW-0732">Signal</keyword>
<accession>A0A1X6NBS4</accession>
<sequence>MRLGFVSYLIILLFALAAVAETPEAPKELQIESTYTPADCSNKAQNGDVLQVHYTGRLFSNGNKFDSSLDRGKPLPVTLGRGQVIKGWEEGLKGMCLNEKRTLTIPSDMAYGSRGFGSVIPANSALVFDVELMSLDAKGPREEL</sequence>
<dbReference type="InterPro" id="IPR001179">
    <property type="entry name" value="PPIase_FKBP_dom"/>
</dbReference>
<dbReference type="EC" id="5.2.1.8" evidence="2 5"/>
<dbReference type="PANTHER" id="PTHR45779">
    <property type="entry name" value="PEPTIDYLPROLYL ISOMERASE"/>
    <property type="match status" value="1"/>
</dbReference>
<protein>
    <recommendedName>
        <fullName evidence="2 5">peptidylprolyl isomerase</fullName>
        <ecNumber evidence="2 5">5.2.1.8</ecNumber>
    </recommendedName>
</protein>
<evidence type="ECO:0000256" key="1">
    <source>
        <dbReference type="ARBA" id="ARBA00000971"/>
    </source>
</evidence>
<dbReference type="Proteomes" id="UP000194127">
    <property type="component" value="Unassembled WGS sequence"/>
</dbReference>
<feature type="signal peptide" evidence="6">
    <location>
        <begin position="1"/>
        <end position="20"/>
    </location>
</feature>